<dbReference type="VEuPathDB" id="TrichDB:TVAG_096010"/>
<dbReference type="GO" id="GO:0016020">
    <property type="term" value="C:membrane"/>
    <property type="evidence" value="ECO:0007669"/>
    <property type="project" value="UniProtKB-SubCell"/>
</dbReference>
<evidence type="ECO:0000256" key="2">
    <source>
        <dbReference type="ARBA" id="ARBA00022692"/>
    </source>
</evidence>
<accession>A2GF27</accession>
<dbReference type="InParanoid" id="A2GF27"/>
<dbReference type="Proteomes" id="UP000001542">
    <property type="component" value="Unassembled WGS sequence"/>
</dbReference>
<name>A2GF27_TRIV3</name>
<evidence type="ECO:0000256" key="1">
    <source>
        <dbReference type="ARBA" id="ARBA00004370"/>
    </source>
</evidence>
<reference evidence="7" key="2">
    <citation type="journal article" date="2007" name="Science">
        <title>Draft genome sequence of the sexually transmitted pathogen Trichomonas vaginalis.</title>
        <authorList>
            <person name="Carlton J.M."/>
            <person name="Hirt R.P."/>
            <person name="Silva J.C."/>
            <person name="Delcher A.L."/>
            <person name="Schatz M."/>
            <person name="Zhao Q."/>
            <person name="Wortman J.R."/>
            <person name="Bidwell S.L."/>
            <person name="Alsmark U.C.M."/>
            <person name="Besteiro S."/>
            <person name="Sicheritz-Ponten T."/>
            <person name="Noel C.J."/>
            <person name="Dacks J.B."/>
            <person name="Foster P.G."/>
            <person name="Simillion C."/>
            <person name="Van de Peer Y."/>
            <person name="Miranda-Saavedra D."/>
            <person name="Barton G.J."/>
            <person name="Westrop G.D."/>
            <person name="Mueller S."/>
            <person name="Dessi D."/>
            <person name="Fiori P.L."/>
            <person name="Ren Q."/>
            <person name="Paulsen I."/>
            <person name="Zhang H."/>
            <person name="Bastida-Corcuera F.D."/>
            <person name="Simoes-Barbosa A."/>
            <person name="Brown M.T."/>
            <person name="Hayes R.D."/>
            <person name="Mukherjee M."/>
            <person name="Okumura C.Y."/>
            <person name="Schneider R."/>
            <person name="Smith A.J."/>
            <person name="Vanacova S."/>
            <person name="Villalvazo M."/>
            <person name="Haas B.J."/>
            <person name="Pertea M."/>
            <person name="Feldblyum T.V."/>
            <person name="Utterback T.R."/>
            <person name="Shu C.L."/>
            <person name="Osoegawa K."/>
            <person name="de Jong P.J."/>
            <person name="Hrdy I."/>
            <person name="Horvathova L."/>
            <person name="Zubacova Z."/>
            <person name="Dolezal P."/>
            <person name="Malik S.B."/>
            <person name="Logsdon J.M. Jr."/>
            <person name="Henze K."/>
            <person name="Gupta A."/>
            <person name="Wang C.C."/>
            <person name="Dunne R.L."/>
            <person name="Upcroft J.A."/>
            <person name="Upcroft P."/>
            <person name="White O."/>
            <person name="Salzberg S.L."/>
            <person name="Tang P."/>
            <person name="Chiu C.-H."/>
            <person name="Lee Y.-S."/>
            <person name="Embley T.M."/>
            <person name="Coombs G.H."/>
            <person name="Mottram J.C."/>
            <person name="Tachezy J."/>
            <person name="Fraser-Liggett C.M."/>
            <person name="Johnson P.J."/>
        </authorList>
    </citation>
    <scope>NUCLEOTIDE SEQUENCE [LARGE SCALE GENOMIC DNA]</scope>
    <source>
        <strain evidence="7">G3</strain>
    </source>
</reference>
<keyword evidence="8" id="KW-1185">Reference proteome</keyword>
<dbReference type="PANTHER" id="PTHR31395">
    <property type="entry name" value="SHISA"/>
    <property type="match status" value="1"/>
</dbReference>
<feature type="transmembrane region" description="Helical" evidence="6">
    <location>
        <begin position="67"/>
        <end position="93"/>
    </location>
</feature>
<evidence type="ECO:0000256" key="4">
    <source>
        <dbReference type="ARBA" id="ARBA00023136"/>
    </source>
</evidence>
<evidence type="ECO:0000313" key="7">
    <source>
        <dbReference type="EMBL" id="EAX84242.1"/>
    </source>
</evidence>
<evidence type="ECO:0000256" key="3">
    <source>
        <dbReference type="ARBA" id="ARBA00022989"/>
    </source>
</evidence>
<organism evidence="7 8">
    <name type="scientific">Trichomonas vaginalis (strain ATCC PRA-98 / G3)</name>
    <dbReference type="NCBI Taxonomy" id="412133"/>
    <lineage>
        <taxon>Eukaryota</taxon>
        <taxon>Metamonada</taxon>
        <taxon>Parabasalia</taxon>
        <taxon>Trichomonadida</taxon>
        <taxon>Trichomonadidae</taxon>
        <taxon>Trichomonas</taxon>
    </lineage>
</organism>
<feature type="compositionally biased region" description="Low complexity" evidence="5">
    <location>
        <begin position="136"/>
        <end position="151"/>
    </location>
</feature>
<proteinExistence type="predicted"/>
<feature type="region of interest" description="Disordered" evidence="5">
    <location>
        <begin position="98"/>
        <end position="151"/>
    </location>
</feature>
<keyword evidence="3 6" id="KW-1133">Transmembrane helix</keyword>
<protein>
    <submittedName>
        <fullName evidence="7">Uncharacterized protein</fullName>
    </submittedName>
</protein>
<keyword evidence="2 6" id="KW-0812">Transmembrane</keyword>
<dbReference type="PANTHER" id="PTHR31395:SF23">
    <property type="entry name" value="GEO05642P1"/>
    <property type="match status" value="1"/>
</dbReference>
<evidence type="ECO:0000256" key="6">
    <source>
        <dbReference type="SAM" id="Phobius"/>
    </source>
</evidence>
<dbReference type="EMBL" id="DS115470">
    <property type="protein sequence ID" value="EAX84242.1"/>
    <property type="molecule type" value="Genomic_DNA"/>
</dbReference>
<dbReference type="VEuPathDB" id="TrichDB:TVAGG3_0748710"/>
<sequence length="151" mass="17098">MLLIHNFTIYIFSGDEWFQHEITTYDNDTSISYKISGKSPKYYSYSVSNSSYRKVNSGEWSSSGFPVWAIVIIVIIVLIVVVALVFVCCRFCCRTADRAFSSSSSSSSKKHSRQTTTTTIYVQQQSAPSYSPPQNPSQQSYPSPYQQQPQQ</sequence>
<evidence type="ECO:0000256" key="5">
    <source>
        <dbReference type="SAM" id="MobiDB-lite"/>
    </source>
</evidence>
<feature type="compositionally biased region" description="Low complexity" evidence="5">
    <location>
        <begin position="115"/>
        <end position="129"/>
    </location>
</feature>
<evidence type="ECO:0000313" key="8">
    <source>
        <dbReference type="Proteomes" id="UP000001542"/>
    </source>
</evidence>
<keyword evidence="4 6" id="KW-0472">Membrane</keyword>
<comment type="subcellular location">
    <subcellularLocation>
        <location evidence="1">Membrane</location>
    </subcellularLocation>
</comment>
<dbReference type="InterPro" id="IPR026910">
    <property type="entry name" value="Shisa"/>
</dbReference>
<feature type="non-terminal residue" evidence="7">
    <location>
        <position position="151"/>
    </location>
</feature>
<dbReference type="KEGG" id="tva:4741874"/>
<gene>
    <name evidence="7" type="ORF">TVAG_096010</name>
</gene>
<dbReference type="AlphaFoldDB" id="A2GF27"/>
<reference evidence="7" key="1">
    <citation type="submission" date="2006-10" db="EMBL/GenBank/DDBJ databases">
        <authorList>
            <person name="Amadeo P."/>
            <person name="Zhao Q."/>
            <person name="Wortman J."/>
            <person name="Fraser-Liggett C."/>
            <person name="Carlton J."/>
        </authorList>
    </citation>
    <scope>NUCLEOTIDE SEQUENCE</scope>
    <source>
        <strain evidence="7">G3</strain>
    </source>
</reference>